<dbReference type="InterPro" id="IPR013324">
    <property type="entry name" value="RNA_pol_sigma_r3/r4-like"/>
</dbReference>
<sequence length="409" mass="47179">MTNISTNQLTEHFFRHNYAKMVAVLVRYFGLKEVEIAEDIVQDTLVEAMEKWSVQSIPNNPDGWLMDVAKKKTINFLKRNQNFETKIAPSIKANAFFEIDESIEKDSTLRMIFTCCHPDLPSESQISLALKTLCGLSVGEIANALLTTESTVNKRLYRAKQKFRDGSISFQIPKNNDLTERLDNIFTTLYLLFNEGYYSSHNKKIIRIDLCFEAIRLLKDIISFYPNSFKAKALLSLMLLSIARFESRIDEKGAIVILSEQNRNLWDKELIAVGIEYLHQSAQSNEVTIYHLLAGISAEHCLVKSFERTNWKSIYQQYAILEKLNKSAIITLNKTISKFYGFDKNEALQDLLSLEKDEELKKNTHYFTSIAVFYQELNQREKAEAYFNTALKLSKSATEKALIEYKMNN</sequence>
<dbReference type="PATRIC" id="fig|1435349.4.peg.1918"/>
<dbReference type="EMBL" id="JTDW01000030">
    <property type="protein sequence ID" value="KJD31197.1"/>
    <property type="molecule type" value="Genomic_DNA"/>
</dbReference>
<dbReference type="PANTHER" id="PTHR47756:SF2">
    <property type="entry name" value="BLL6612 PROTEIN"/>
    <property type="match status" value="1"/>
</dbReference>
<evidence type="ECO:0000259" key="3">
    <source>
        <dbReference type="Pfam" id="PF20239"/>
    </source>
</evidence>
<dbReference type="InterPro" id="IPR013325">
    <property type="entry name" value="RNA_pol_sigma_r2"/>
</dbReference>
<organism evidence="4 5">
    <name type="scientific">Neotamlana sedimentorum</name>
    <dbReference type="NCBI Taxonomy" id="1435349"/>
    <lineage>
        <taxon>Bacteria</taxon>
        <taxon>Pseudomonadati</taxon>
        <taxon>Bacteroidota</taxon>
        <taxon>Flavobacteriia</taxon>
        <taxon>Flavobacteriales</taxon>
        <taxon>Flavobacteriaceae</taxon>
        <taxon>Neotamlana</taxon>
    </lineage>
</organism>
<reference evidence="4 5" key="1">
    <citation type="submission" date="2014-11" db="EMBL/GenBank/DDBJ databases">
        <title>Tamlana sedimentorum sp. nov., isolated from shallow sand sediments of the Sea of Japan.</title>
        <authorList>
            <person name="Romanenko L.A."/>
        </authorList>
    </citation>
    <scope>NUCLEOTIDE SEQUENCE [LARGE SCALE GENOMIC DNA]</scope>
    <source>
        <strain evidence="4 5">JCM 19808</strain>
    </source>
</reference>
<evidence type="ECO:0000313" key="5">
    <source>
        <dbReference type="Proteomes" id="UP000032578"/>
    </source>
</evidence>
<dbReference type="SUPFAM" id="SSF88659">
    <property type="entry name" value="Sigma3 and sigma4 domains of RNA polymerase sigma factors"/>
    <property type="match status" value="1"/>
</dbReference>
<dbReference type="AlphaFoldDB" id="A0A0D7W015"/>
<dbReference type="Gene3D" id="1.10.10.10">
    <property type="entry name" value="Winged helix-like DNA-binding domain superfamily/Winged helix DNA-binding domain"/>
    <property type="match status" value="1"/>
</dbReference>
<evidence type="ECO:0000313" key="4">
    <source>
        <dbReference type="EMBL" id="KJD31197.1"/>
    </source>
</evidence>
<gene>
    <name evidence="4" type="ORF">PW52_16780</name>
</gene>
<dbReference type="PANTHER" id="PTHR47756">
    <property type="entry name" value="BLL6612 PROTEIN-RELATED"/>
    <property type="match status" value="1"/>
</dbReference>
<accession>A0A0D7W015</accession>
<evidence type="ECO:0000259" key="1">
    <source>
        <dbReference type="Pfam" id="PF04542"/>
    </source>
</evidence>
<dbReference type="NCBIfam" id="TIGR02937">
    <property type="entry name" value="sigma70-ECF"/>
    <property type="match status" value="1"/>
</dbReference>
<dbReference type="InterPro" id="IPR014284">
    <property type="entry name" value="RNA_pol_sigma-70_dom"/>
</dbReference>
<name>A0A0D7W015_9FLAO</name>
<feature type="domain" description="RNA polymerase sigma factor 70 region 4 type 2" evidence="2">
    <location>
        <begin position="111"/>
        <end position="162"/>
    </location>
</feature>
<comment type="caution">
    <text evidence="4">The sequence shown here is derived from an EMBL/GenBank/DDBJ whole genome shotgun (WGS) entry which is preliminary data.</text>
</comment>
<evidence type="ECO:0000259" key="2">
    <source>
        <dbReference type="Pfam" id="PF08281"/>
    </source>
</evidence>
<dbReference type="GO" id="GO:0003677">
    <property type="term" value="F:DNA binding"/>
    <property type="evidence" value="ECO:0007669"/>
    <property type="project" value="InterPro"/>
</dbReference>
<keyword evidence="5" id="KW-1185">Reference proteome</keyword>
<dbReference type="InterPro" id="IPR036388">
    <property type="entry name" value="WH-like_DNA-bd_sf"/>
</dbReference>
<dbReference type="Proteomes" id="UP000032578">
    <property type="component" value="Unassembled WGS sequence"/>
</dbReference>
<dbReference type="InterPro" id="IPR013249">
    <property type="entry name" value="RNA_pol_sigma70_r4_t2"/>
</dbReference>
<dbReference type="Gene3D" id="1.10.1740.10">
    <property type="match status" value="1"/>
</dbReference>
<feature type="domain" description="RNA polymerase sigma-70 region 2" evidence="1">
    <location>
        <begin position="14"/>
        <end position="81"/>
    </location>
</feature>
<protein>
    <submittedName>
        <fullName evidence="4">Uncharacterized protein</fullName>
    </submittedName>
</protein>
<dbReference type="GO" id="GO:0016987">
    <property type="term" value="F:sigma factor activity"/>
    <property type="evidence" value="ECO:0007669"/>
    <property type="project" value="InterPro"/>
</dbReference>
<dbReference type="InterPro" id="IPR046531">
    <property type="entry name" value="DUF6596"/>
</dbReference>
<feature type="domain" description="DUF6596" evidence="3">
    <location>
        <begin position="181"/>
        <end position="282"/>
    </location>
</feature>
<dbReference type="Pfam" id="PF04542">
    <property type="entry name" value="Sigma70_r2"/>
    <property type="match status" value="1"/>
</dbReference>
<dbReference type="SUPFAM" id="SSF88946">
    <property type="entry name" value="Sigma2 domain of RNA polymerase sigma factors"/>
    <property type="match status" value="1"/>
</dbReference>
<proteinExistence type="predicted"/>
<dbReference type="OrthoDB" id="9780299at2"/>
<dbReference type="RefSeq" id="WP_044634144.1">
    <property type="nucleotide sequence ID" value="NZ_JTDW01000030.1"/>
</dbReference>
<dbReference type="Pfam" id="PF20239">
    <property type="entry name" value="DUF6596"/>
    <property type="match status" value="1"/>
</dbReference>
<dbReference type="Pfam" id="PF08281">
    <property type="entry name" value="Sigma70_r4_2"/>
    <property type="match status" value="1"/>
</dbReference>
<dbReference type="GO" id="GO:0006352">
    <property type="term" value="P:DNA-templated transcription initiation"/>
    <property type="evidence" value="ECO:0007669"/>
    <property type="project" value="InterPro"/>
</dbReference>
<dbReference type="STRING" id="1435349.PW52_16780"/>
<dbReference type="InterPro" id="IPR007627">
    <property type="entry name" value="RNA_pol_sigma70_r2"/>
</dbReference>